<dbReference type="Proteomes" id="UP000321548">
    <property type="component" value="Unassembled WGS sequence"/>
</dbReference>
<evidence type="ECO:0000313" key="6">
    <source>
        <dbReference type="EMBL" id="TXL68838.1"/>
    </source>
</evidence>
<dbReference type="PANTHER" id="PTHR42978">
    <property type="entry name" value="QUORUM-QUENCHING LACTONASE YTNP-RELATED-RELATED"/>
    <property type="match status" value="1"/>
</dbReference>
<reference evidence="6 7" key="1">
    <citation type="submission" date="2019-06" db="EMBL/GenBank/DDBJ databases">
        <title>Quisquiliibacterium sp. nov., isolated from a maize field.</title>
        <authorList>
            <person name="Lin S.-Y."/>
            <person name="Tsai C.-F."/>
            <person name="Young C.-C."/>
        </authorList>
    </citation>
    <scope>NUCLEOTIDE SEQUENCE [LARGE SCALE GENOMIC DNA]</scope>
    <source>
        <strain evidence="6 7">CC-CFT501</strain>
    </source>
</reference>
<dbReference type="Pfam" id="PF00753">
    <property type="entry name" value="Lactamase_B"/>
    <property type="match status" value="1"/>
</dbReference>
<evidence type="ECO:0000256" key="1">
    <source>
        <dbReference type="ARBA" id="ARBA00007749"/>
    </source>
</evidence>
<feature type="domain" description="Metallo-beta-lactamase" evidence="5">
    <location>
        <begin position="96"/>
        <end position="299"/>
    </location>
</feature>
<name>A0A5C8P657_9BURK</name>
<keyword evidence="4" id="KW-0862">Zinc</keyword>
<evidence type="ECO:0000313" key="7">
    <source>
        <dbReference type="Proteomes" id="UP000321548"/>
    </source>
</evidence>
<dbReference type="SUPFAM" id="SSF56281">
    <property type="entry name" value="Metallo-hydrolase/oxidoreductase"/>
    <property type="match status" value="1"/>
</dbReference>
<dbReference type="Gene3D" id="3.60.15.10">
    <property type="entry name" value="Ribonuclease Z/Hydroxyacylglutathione hydrolase-like"/>
    <property type="match status" value="1"/>
</dbReference>
<dbReference type="InterPro" id="IPR051013">
    <property type="entry name" value="MBL_superfamily_lactonases"/>
</dbReference>
<dbReference type="GO" id="GO:0016787">
    <property type="term" value="F:hydrolase activity"/>
    <property type="evidence" value="ECO:0007669"/>
    <property type="project" value="UniProtKB-KW"/>
</dbReference>
<evidence type="ECO:0000256" key="4">
    <source>
        <dbReference type="ARBA" id="ARBA00022833"/>
    </source>
</evidence>
<dbReference type="SMART" id="SM00849">
    <property type="entry name" value="Lactamase_B"/>
    <property type="match status" value="1"/>
</dbReference>
<dbReference type="PANTHER" id="PTHR42978:SF6">
    <property type="entry name" value="QUORUM-QUENCHING LACTONASE YTNP-RELATED"/>
    <property type="match status" value="1"/>
</dbReference>
<dbReference type="GO" id="GO:0046872">
    <property type="term" value="F:metal ion binding"/>
    <property type="evidence" value="ECO:0007669"/>
    <property type="project" value="UniProtKB-KW"/>
</dbReference>
<sequence>MSFPRRQFLRVGLGLTAASSLPIVAGCAGLSGAAPSGTRVSEGVYRTRVGSATVTAIADGVAVRPLADGFVRNASLAQVQQALSEANLPTDKVTLSFTAFVVELDGKRVLIDAGNGQFGAPTSGQVLSNLKSAGFAPESIDHIVISHFHGDHINGLRGKDGQLVYPKAKIHVPAPEWDFWMSDANMAKASEAMKGAFQAPRRVFGPIASQLNRFKPGAELLPGLVSMEAFGHTPGHTAFALMSGDRTWVFLADFANIPQLFLRNPDWAVAFDMDAEKARQTRRRLLEQAIAQDWLISGYHMPFPAIGRIARRGAGYDFVPLG</sequence>
<keyword evidence="7" id="KW-1185">Reference proteome</keyword>
<dbReference type="PROSITE" id="PS51257">
    <property type="entry name" value="PROKAR_LIPOPROTEIN"/>
    <property type="match status" value="1"/>
</dbReference>
<organism evidence="6 7">
    <name type="scientific">Zeimonas arvi</name>
    <dbReference type="NCBI Taxonomy" id="2498847"/>
    <lineage>
        <taxon>Bacteria</taxon>
        <taxon>Pseudomonadati</taxon>
        <taxon>Pseudomonadota</taxon>
        <taxon>Betaproteobacteria</taxon>
        <taxon>Burkholderiales</taxon>
        <taxon>Burkholderiaceae</taxon>
        <taxon>Zeimonas</taxon>
    </lineage>
</organism>
<evidence type="ECO:0000256" key="3">
    <source>
        <dbReference type="ARBA" id="ARBA00022801"/>
    </source>
</evidence>
<keyword evidence="3 6" id="KW-0378">Hydrolase</keyword>
<gene>
    <name evidence="6" type="ORF">FHP08_03925</name>
</gene>
<comment type="caution">
    <text evidence="6">The sequence shown here is derived from an EMBL/GenBank/DDBJ whole genome shotgun (WGS) entry which is preliminary data.</text>
</comment>
<dbReference type="InterPro" id="IPR036866">
    <property type="entry name" value="RibonucZ/Hydroxyglut_hydro"/>
</dbReference>
<accession>A0A5C8P657</accession>
<dbReference type="EMBL" id="VDUY01000001">
    <property type="protein sequence ID" value="TXL68838.1"/>
    <property type="molecule type" value="Genomic_DNA"/>
</dbReference>
<evidence type="ECO:0000259" key="5">
    <source>
        <dbReference type="SMART" id="SM00849"/>
    </source>
</evidence>
<evidence type="ECO:0000256" key="2">
    <source>
        <dbReference type="ARBA" id="ARBA00022723"/>
    </source>
</evidence>
<keyword evidence="2" id="KW-0479">Metal-binding</keyword>
<comment type="similarity">
    <text evidence="1">Belongs to the metallo-beta-lactamase superfamily.</text>
</comment>
<proteinExistence type="inferred from homology"/>
<dbReference type="InterPro" id="IPR001279">
    <property type="entry name" value="Metallo-B-lactamas"/>
</dbReference>
<dbReference type="OrthoDB" id="5443440at2"/>
<protein>
    <submittedName>
        <fullName evidence="6">MBL fold metallo-hydrolase</fullName>
    </submittedName>
</protein>
<dbReference type="RefSeq" id="WP_147702974.1">
    <property type="nucleotide sequence ID" value="NZ_VDUY01000001.1"/>
</dbReference>
<dbReference type="CDD" id="cd07720">
    <property type="entry name" value="OPHC2-like_MBL-fold"/>
    <property type="match status" value="1"/>
</dbReference>
<dbReference type="PROSITE" id="PS51318">
    <property type="entry name" value="TAT"/>
    <property type="match status" value="1"/>
</dbReference>
<dbReference type="InterPro" id="IPR006311">
    <property type="entry name" value="TAT_signal"/>
</dbReference>
<dbReference type="AlphaFoldDB" id="A0A5C8P657"/>